<dbReference type="Pfam" id="PF07883">
    <property type="entry name" value="Cupin_2"/>
    <property type="match status" value="1"/>
</dbReference>
<accession>A0A7Z0EQ11</accession>
<evidence type="ECO:0000256" key="1">
    <source>
        <dbReference type="SAM" id="MobiDB-lite"/>
    </source>
</evidence>
<keyword evidence="2" id="KW-0732">Signal</keyword>
<name>A0A7Z0EQ11_9ACTN</name>
<proteinExistence type="predicted"/>
<gene>
    <name evidence="4" type="ORF">HNR10_003467</name>
</gene>
<evidence type="ECO:0000256" key="2">
    <source>
        <dbReference type="SAM" id="SignalP"/>
    </source>
</evidence>
<dbReference type="PROSITE" id="PS51257">
    <property type="entry name" value="PROKAR_LIPOPROTEIN"/>
    <property type="match status" value="1"/>
</dbReference>
<dbReference type="InterPro" id="IPR011051">
    <property type="entry name" value="RmlC_Cupin_sf"/>
</dbReference>
<sequence>MPHRPAALALTAAALLTTAACATADAATADGSQGGPPHKPHPTAPPPVSSVTLAEGETDRPYTVTSDEDRTFVYRELTVQPGATGGWHTHDGEQVAVIVSGTLTRYDADCEPHVYTAGDALVEPADPEDVHIGLNLGDEPLELYVVDMLPEGGSPAVPAENPGCPDLPA</sequence>
<feature type="domain" description="Cupin type-2" evidence="3">
    <location>
        <begin position="77"/>
        <end position="146"/>
    </location>
</feature>
<dbReference type="SUPFAM" id="SSF51182">
    <property type="entry name" value="RmlC-like cupins"/>
    <property type="match status" value="1"/>
</dbReference>
<evidence type="ECO:0000313" key="4">
    <source>
        <dbReference type="EMBL" id="NYJ35586.1"/>
    </source>
</evidence>
<organism evidence="4 5">
    <name type="scientific">Nocardiopsis aegyptia</name>
    <dbReference type="NCBI Taxonomy" id="220378"/>
    <lineage>
        <taxon>Bacteria</taxon>
        <taxon>Bacillati</taxon>
        <taxon>Actinomycetota</taxon>
        <taxon>Actinomycetes</taxon>
        <taxon>Streptosporangiales</taxon>
        <taxon>Nocardiopsidaceae</taxon>
        <taxon>Nocardiopsis</taxon>
    </lineage>
</organism>
<protein>
    <submittedName>
        <fullName evidence="4">Quercetin dioxygenase-like cupin family protein</fullName>
    </submittedName>
</protein>
<dbReference type="InterPro" id="IPR013096">
    <property type="entry name" value="Cupin_2"/>
</dbReference>
<comment type="caution">
    <text evidence="4">The sequence shown here is derived from an EMBL/GenBank/DDBJ whole genome shotgun (WGS) entry which is preliminary data.</text>
</comment>
<dbReference type="EMBL" id="JACCFS010000001">
    <property type="protein sequence ID" value="NYJ35586.1"/>
    <property type="molecule type" value="Genomic_DNA"/>
</dbReference>
<dbReference type="GO" id="GO:0051213">
    <property type="term" value="F:dioxygenase activity"/>
    <property type="evidence" value="ECO:0007669"/>
    <property type="project" value="UniProtKB-KW"/>
</dbReference>
<reference evidence="4 5" key="1">
    <citation type="submission" date="2020-07" db="EMBL/GenBank/DDBJ databases">
        <title>Sequencing the genomes of 1000 actinobacteria strains.</title>
        <authorList>
            <person name="Klenk H.-P."/>
        </authorList>
    </citation>
    <scope>NUCLEOTIDE SEQUENCE [LARGE SCALE GENOMIC DNA]</scope>
    <source>
        <strain evidence="4 5">DSM 44442</strain>
    </source>
</reference>
<dbReference type="Proteomes" id="UP000572051">
    <property type="component" value="Unassembled WGS sequence"/>
</dbReference>
<feature type="chain" id="PRO_5038358199" evidence="2">
    <location>
        <begin position="23"/>
        <end position="169"/>
    </location>
</feature>
<evidence type="ECO:0000313" key="5">
    <source>
        <dbReference type="Proteomes" id="UP000572051"/>
    </source>
</evidence>
<feature type="signal peptide" evidence="2">
    <location>
        <begin position="1"/>
        <end position="22"/>
    </location>
</feature>
<keyword evidence="4" id="KW-0560">Oxidoreductase</keyword>
<dbReference type="AlphaFoldDB" id="A0A7Z0EQ11"/>
<feature type="region of interest" description="Disordered" evidence="1">
    <location>
        <begin position="27"/>
        <end position="63"/>
    </location>
</feature>
<dbReference type="InterPro" id="IPR014710">
    <property type="entry name" value="RmlC-like_jellyroll"/>
</dbReference>
<evidence type="ECO:0000259" key="3">
    <source>
        <dbReference type="Pfam" id="PF07883"/>
    </source>
</evidence>
<keyword evidence="4" id="KW-0223">Dioxygenase</keyword>
<keyword evidence="5" id="KW-1185">Reference proteome</keyword>
<dbReference type="Gene3D" id="2.60.120.10">
    <property type="entry name" value="Jelly Rolls"/>
    <property type="match status" value="1"/>
</dbReference>
<dbReference type="RefSeq" id="WP_179824836.1">
    <property type="nucleotide sequence ID" value="NZ_JACCFS010000001.1"/>
</dbReference>